<dbReference type="STRING" id="56780.SYN_00358"/>
<dbReference type="HOGENOM" id="CLU_2902627_0_0_7"/>
<evidence type="ECO:0000313" key="1">
    <source>
        <dbReference type="EMBL" id="ABC78797.1"/>
    </source>
</evidence>
<dbReference type="KEGG" id="sat:SYN_00358"/>
<dbReference type="AlphaFoldDB" id="Q2LXJ1"/>
<accession>Q2LXJ1</accession>
<gene>
    <name evidence="1" type="ORF">SYN_00358</name>
</gene>
<keyword evidence="2" id="KW-1185">Reference proteome</keyword>
<reference evidence="1 2" key="1">
    <citation type="journal article" date="2007" name="Proc. Natl. Acad. Sci. U.S.A.">
        <title>The genome of Syntrophus aciditrophicus: life at the thermodynamic limit of microbial growth.</title>
        <authorList>
            <person name="McInerney M.J."/>
            <person name="Rohlin L."/>
            <person name="Mouttaki H."/>
            <person name="Kim U."/>
            <person name="Krupp R.S."/>
            <person name="Rios-Hernandez L."/>
            <person name="Sieber J."/>
            <person name="Struchtemeyer C.G."/>
            <person name="Bhattacharyya A."/>
            <person name="Campbell J.W."/>
            <person name="Gunsalus R.P."/>
        </authorList>
    </citation>
    <scope>NUCLEOTIDE SEQUENCE [LARGE SCALE GENOMIC DNA]</scope>
    <source>
        <strain evidence="1 2">SB</strain>
    </source>
</reference>
<name>Q2LXJ1_SYNAS</name>
<protein>
    <submittedName>
        <fullName evidence="1">Hypothetical cytosolic protein</fullName>
    </submittedName>
</protein>
<dbReference type="Proteomes" id="UP000001933">
    <property type="component" value="Chromosome"/>
</dbReference>
<dbReference type="InParanoid" id="Q2LXJ1"/>
<organism evidence="1 2">
    <name type="scientific">Syntrophus aciditrophicus (strain SB)</name>
    <dbReference type="NCBI Taxonomy" id="56780"/>
    <lineage>
        <taxon>Bacteria</taxon>
        <taxon>Pseudomonadati</taxon>
        <taxon>Thermodesulfobacteriota</taxon>
        <taxon>Syntrophia</taxon>
        <taxon>Syntrophales</taxon>
        <taxon>Syntrophaceae</taxon>
        <taxon>Syntrophus</taxon>
    </lineage>
</organism>
<evidence type="ECO:0000313" key="2">
    <source>
        <dbReference type="Proteomes" id="UP000001933"/>
    </source>
</evidence>
<dbReference type="EMBL" id="CP000252">
    <property type="protein sequence ID" value="ABC78797.1"/>
    <property type="molecule type" value="Genomic_DNA"/>
</dbReference>
<proteinExistence type="predicted"/>
<sequence length="62" mass="6906">MSLIPVILKKLADTDQAADHGKFFLHIPSSGSQSLLYESPRSPLSCASFDREKFLDNRTIVL</sequence>